<dbReference type="Pfam" id="PF00497">
    <property type="entry name" value="SBP_bac_3"/>
    <property type="match status" value="1"/>
</dbReference>
<dbReference type="InterPro" id="IPR014337">
    <property type="entry name" value="Ectoine_EhuB"/>
</dbReference>
<dbReference type="EMBL" id="JAQFWP010000065">
    <property type="protein sequence ID" value="MDA2807865.1"/>
    <property type="molecule type" value="Genomic_DNA"/>
</dbReference>
<dbReference type="InterPro" id="IPR001638">
    <property type="entry name" value="Solute-binding_3/MltF_N"/>
</dbReference>
<reference evidence="4" key="1">
    <citation type="submission" date="2023-01" db="EMBL/GenBank/DDBJ databases">
        <title>Draft genome sequence of Nocardiopsis sp. LSu2-4 isolated from halophytes.</title>
        <authorList>
            <person name="Duangmal K."/>
            <person name="Chantavorakit T."/>
        </authorList>
    </citation>
    <scope>NUCLEOTIDE SEQUENCE</scope>
    <source>
        <strain evidence="4">LSu2-4</strain>
    </source>
</reference>
<accession>A0ABT4TT45</accession>
<feature type="region of interest" description="Disordered" evidence="2">
    <location>
        <begin position="288"/>
        <end position="308"/>
    </location>
</feature>
<dbReference type="NCBIfam" id="TIGR02995">
    <property type="entry name" value="ectoine_ehuB"/>
    <property type="match status" value="1"/>
</dbReference>
<proteinExistence type="predicted"/>
<evidence type="ECO:0000256" key="1">
    <source>
        <dbReference type="ARBA" id="ARBA00022729"/>
    </source>
</evidence>
<dbReference type="PROSITE" id="PS51318">
    <property type="entry name" value="TAT"/>
    <property type="match status" value="1"/>
</dbReference>
<evidence type="ECO:0000313" key="5">
    <source>
        <dbReference type="Proteomes" id="UP001165685"/>
    </source>
</evidence>
<gene>
    <name evidence="4" type="primary">ehuB</name>
    <name evidence="4" type="ORF">O4U47_25365</name>
</gene>
<dbReference type="Gene3D" id="3.40.190.10">
    <property type="entry name" value="Periplasmic binding protein-like II"/>
    <property type="match status" value="2"/>
</dbReference>
<organism evidence="4 5">
    <name type="scientific">Nocardiopsis suaedae</name>
    <dbReference type="NCBI Taxonomy" id="3018444"/>
    <lineage>
        <taxon>Bacteria</taxon>
        <taxon>Bacillati</taxon>
        <taxon>Actinomycetota</taxon>
        <taxon>Actinomycetes</taxon>
        <taxon>Streptosporangiales</taxon>
        <taxon>Nocardiopsidaceae</taxon>
        <taxon>Nocardiopsis</taxon>
    </lineage>
</organism>
<name>A0ABT4TT45_9ACTN</name>
<evidence type="ECO:0000259" key="3">
    <source>
        <dbReference type="SMART" id="SM00062"/>
    </source>
</evidence>
<evidence type="ECO:0000256" key="2">
    <source>
        <dbReference type="SAM" id="MobiDB-lite"/>
    </source>
</evidence>
<protein>
    <submittedName>
        <fullName evidence="4">Ectoine/hydroxyectoine ABC transporter substrate-binding protein EhuB</fullName>
    </submittedName>
</protein>
<dbReference type="SUPFAM" id="SSF53850">
    <property type="entry name" value="Periplasmic binding protein-like II"/>
    <property type="match status" value="1"/>
</dbReference>
<dbReference type="CDD" id="cd01002">
    <property type="entry name" value="PBP2_Ehub_like"/>
    <property type="match status" value="1"/>
</dbReference>
<feature type="domain" description="Solute-binding protein family 3/N-terminal" evidence="3">
    <location>
        <begin position="58"/>
        <end position="293"/>
    </location>
</feature>
<dbReference type="SMART" id="SM00062">
    <property type="entry name" value="PBPb"/>
    <property type="match status" value="1"/>
</dbReference>
<dbReference type="RefSeq" id="WP_270680485.1">
    <property type="nucleotide sequence ID" value="NZ_JAQFWP010000065.1"/>
</dbReference>
<keyword evidence="5" id="KW-1185">Reference proteome</keyword>
<dbReference type="PANTHER" id="PTHR35936:SF17">
    <property type="entry name" value="ARGININE-BINDING EXTRACELLULAR PROTEIN ARTP"/>
    <property type="match status" value="1"/>
</dbReference>
<dbReference type="InterPro" id="IPR006311">
    <property type="entry name" value="TAT_signal"/>
</dbReference>
<comment type="caution">
    <text evidence="4">The sequence shown here is derived from an EMBL/GenBank/DDBJ whole genome shotgun (WGS) entry which is preliminary data.</text>
</comment>
<dbReference type="PANTHER" id="PTHR35936">
    <property type="entry name" value="MEMBRANE-BOUND LYTIC MUREIN TRANSGLYCOSYLASE F"/>
    <property type="match status" value="1"/>
</dbReference>
<evidence type="ECO:0000313" key="4">
    <source>
        <dbReference type="EMBL" id="MDA2807865.1"/>
    </source>
</evidence>
<sequence length="308" mass="33027">MFDHESRRGAARGANGRRNRLRTGAIGAAAVVAATSLTACARADEGPATLEEMQERGYITAAINNEPPFGYIDEDGNVTGAAPELLEAMAAELGVDEVRAESVDWDALIPGLKSGRFDVVAAGMYITPERCDEVAFMEPDYRVQEAFMVPKGNPEELVSYESVAENEDATIAVLNASVEQGYAETAGVPEGQMETVGGAADAIELLQNDRVDAVALSTFSLNYQLEERGLGEDFEVTEGFIPLDENGEEVSPAGGFAFAKDNTEVRDEFNGVLSQFKEDGTLRETVEPFGFDETSDPGDLTTEQLCAE</sequence>
<keyword evidence="1" id="KW-0732">Signal</keyword>
<dbReference type="Proteomes" id="UP001165685">
    <property type="component" value="Unassembled WGS sequence"/>
</dbReference>